<dbReference type="EMBL" id="QUMX01000044">
    <property type="protein sequence ID" value="REG32688.1"/>
    <property type="molecule type" value="Genomic_DNA"/>
</dbReference>
<accession>A0AAQ0KK98</accession>
<feature type="region of interest" description="Disordered" evidence="1">
    <location>
        <begin position="80"/>
        <end position="100"/>
    </location>
</feature>
<comment type="caution">
    <text evidence="2">The sequence shown here is derived from an EMBL/GenBank/DDBJ whole genome shotgun (WGS) entry which is preliminary data.</text>
</comment>
<proteinExistence type="predicted"/>
<dbReference type="Proteomes" id="UP000256794">
    <property type="component" value="Unassembled WGS sequence"/>
</dbReference>
<feature type="compositionally biased region" description="Acidic residues" evidence="1">
    <location>
        <begin position="82"/>
        <end position="100"/>
    </location>
</feature>
<evidence type="ECO:0000256" key="1">
    <source>
        <dbReference type="SAM" id="MobiDB-lite"/>
    </source>
</evidence>
<name>A0AAQ0KK98_PARVE</name>
<evidence type="ECO:0000313" key="3">
    <source>
        <dbReference type="Proteomes" id="UP000256794"/>
    </source>
</evidence>
<keyword evidence="3" id="KW-1185">Reference proteome</keyword>
<protein>
    <submittedName>
        <fullName evidence="2">Uncharacterized protein</fullName>
    </submittedName>
</protein>
<dbReference type="AlphaFoldDB" id="A0AAQ0KK98"/>
<reference evidence="2 3" key="1">
    <citation type="submission" date="2018-08" db="EMBL/GenBank/DDBJ databases">
        <title>Genomic Encyclopedia of Archaeal and Bacterial Type Strains, Phase II (KMG-II): from individual species to whole genera.</title>
        <authorList>
            <person name="Goeker M."/>
        </authorList>
    </citation>
    <scope>NUCLEOTIDE SEQUENCE [LARGE SCALE GENOMIC DNA]</scope>
    <source>
        <strain evidence="2 3">DSM 582</strain>
    </source>
</reference>
<gene>
    <name evidence="2" type="ORF">ATH84_104413</name>
</gene>
<evidence type="ECO:0000313" key="2">
    <source>
        <dbReference type="EMBL" id="REG32688.1"/>
    </source>
</evidence>
<sequence>MSPGKVKIINRVLADLLAFLKDQPQGKYLEELDDKSLPQVSDALLVMVQFKTALSSFASRHRRSDVYGSSAYWVTEEHLQAEAEEYSEDEDEDYSDEADT</sequence>
<organism evidence="2 3">
    <name type="scientific">Paracoccus versutus</name>
    <name type="common">Thiobacillus versutus</name>
    <dbReference type="NCBI Taxonomy" id="34007"/>
    <lineage>
        <taxon>Bacteria</taxon>
        <taxon>Pseudomonadati</taxon>
        <taxon>Pseudomonadota</taxon>
        <taxon>Alphaproteobacteria</taxon>
        <taxon>Rhodobacterales</taxon>
        <taxon>Paracoccaceae</taxon>
        <taxon>Paracoccus</taxon>
    </lineage>
</organism>